<reference evidence="2" key="1">
    <citation type="journal article" date="2021" name="Curr. Microbiol.">
        <title>Complete genome of nocamycin-producing strain Saccharothrix syringae NRRL B-16468 reveals the biosynthetic potential for secondary metabolites.</title>
        <authorList>
            <person name="Mo X."/>
            <person name="Yang S."/>
        </authorList>
    </citation>
    <scope>NUCLEOTIDE SEQUENCE [LARGE SCALE GENOMIC DNA]</scope>
    <source>
        <strain evidence="2">ATCC 51364 / DSM 43886 / JCM 6844 / KCTC 9398 / NBRC 14523 / NRRL B-16468 / INA 2240</strain>
    </source>
</reference>
<keyword evidence="2" id="KW-1185">Reference proteome</keyword>
<evidence type="ECO:0000313" key="1">
    <source>
        <dbReference type="EMBL" id="QFZ20349.1"/>
    </source>
</evidence>
<proteinExistence type="predicted"/>
<dbReference type="AlphaFoldDB" id="A0A5Q0H2I7"/>
<gene>
    <name evidence="1" type="ORF">EKG83_25635</name>
</gene>
<organism evidence="1 2">
    <name type="scientific">Saccharothrix syringae</name>
    <name type="common">Nocardiopsis syringae</name>
    <dbReference type="NCBI Taxonomy" id="103733"/>
    <lineage>
        <taxon>Bacteria</taxon>
        <taxon>Bacillati</taxon>
        <taxon>Actinomycetota</taxon>
        <taxon>Actinomycetes</taxon>
        <taxon>Pseudonocardiales</taxon>
        <taxon>Pseudonocardiaceae</taxon>
        <taxon>Saccharothrix</taxon>
    </lineage>
</organism>
<sequence>MRRPGQRAAPVVGQSATAIGSTVVQAGGDVITGDVFVGRFARLRDVWLDPRPVFDEVGTEHFVGRDWLVAGVDRFLRHHDRGYVLVEAAAGLGKSAFTAWPARARDWPCHFTRRRRGRVAATALRNLAVQLIARFDLDERFAPGGLLPETAGEPGWFEQVLVEAAEVARAAGEPLVVVVDGLDARRR</sequence>
<name>A0A5Q0H2I7_SACSY</name>
<dbReference type="EMBL" id="CP034550">
    <property type="protein sequence ID" value="QFZ20349.1"/>
    <property type="molecule type" value="Genomic_DNA"/>
</dbReference>
<dbReference type="Proteomes" id="UP000325787">
    <property type="component" value="Chromosome"/>
</dbReference>
<evidence type="ECO:0000313" key="2">
    <source>
        <dbReference type="Proteomes" id="UP000325787"/>
    </source>
</evidence>
<dbReference type="OrthoDB" id="3369601at2"/>
<dbReference type="RefSeq" id="WP_153278382.1">
    <property type="nucleotide sequence ID" value="NZ_CP034550.1"/>
</dbReference>
<accession>A0A5Q0H2I7</accession>
<dbReference type="KEGG" id="ssyi:EKG83_25635"/>
<protein>
    <submittedName>
        <fullName evidence="1">Uncharacterized protein</fullName>
    </submittedName>
</protein>